<feature type="transmembrane region" description="Helical" evidence="13">
    <location>
        <begin position="126"/>
        <end position="145"/>
    </location>
</feature>
<evidence type="ECO:0000256" key="9">
    <source>
        <dbReference type="ARBA" id="ARBA00023065"/>
    </source>
</evidence>
<sequence>MYLMTNFNPLEQFSVYSVPSALLGQNPQDFTMITTVTNTVVLFLIGLFVLTTFQIAASSHLIKPTRWNIILEAWIASVLGIVKDQMGNSPKNSLIYFPLIFTFFSFIFVTNIFGMVPYSFTPTSHISVTLGLSIAIMLGITFIGFEKHQLDFFSLFIPKGTPLALVPLLVLIEFISYSARAFSLALRLTANVSAGHCLFGVISMLSISAFMALTSIVLKGVTLTLPVVILILLYGLEILVAVLQSYVFTLLVCSYLADIVNMGDH</sequence>
<dbReference type="PRINTS" id="PR00123">
    <property type="entry name" value="ATPASEA"/>
</dbReference>
<evidence type="ECO:0000256" key="1">
    <source>
        <dbReference type="ARBA" id="ARBA00004448"/>
    </source>
</evidence>
<proteinExistence type="inferred from homology"/>
<gene>
    <name evidence="14" type="primary">atp6</name>
</gene>
<evidence type="ECO:0000256" key="13">
    <source>
        <dbReference type="SAM" id="Phobius"/>
    </source>
</evidence>
<dbReference type="GO" id="GO:0045259">
    <property type="term" value="C:proton-transporting ATP synthase complex"/>
    <property type="evidence" value="ECO:0007669"/>
    <property type="project" value="UniProtKB-KW"/>
</dbReference>
<protein>
    <recommendedName>
        <fullName evidence="3 12">ATP synthase subunit a</fullName>
    </recommendedName>
</protein>
<comment type="similarity">
    <text evidence="2">Belongs to the ATPase A chain family.</text>
</comment>
<evidence type="ECO:0000256" key="11">
    <source>
        <dbReference type="ARBA" id="ARBA00023310"/>
    </source>
</evidence>
<dbReference type="SUPFAM" id="SSF81336">
    <property type="entry name" value="F1F0 ATP synthase subunit A"/>
    <property type="match status" value="1"/>
</dbReference>
<evidence type="ECO:0000256" key="7">
    <source>
        <dbReference type="ARBA" id="ARBA00022781"/>
    </source>
</evidence>
<dbReference type="GO" id="GO:0046933">
    <property type="term" value="F:proton-transporting ATP synthase activity, rotational mechanism"/>
    <property type="evidence" value="ECO:0007669"/>
    <property type="project" value="TreeGrafter"/>
</dbReference>
<dbReference type="AlphaFoldDB" id="A0A890JIF0"/>
<evidence type="ECO:0000256" key="5">
    <source>
        <dbReference type="ARBA" id="ARBA00022547"/>
    </source>
</evidence>
<evidence type="ECO:0000256" key="6">
    <source>
        <dbReference type="ARBA" id="ARBA00022692"/>
    </source>
</evidence>
<keyword evidence="8 13" id="KW-1133">Transmembrane helix</keyword>
<comment type="subcellular location">
    <subcellularLocation>
        <location evidence="1 12">Mitochondrion inner membrane</location>
        <topology evidence="1 12">Multi-pass membrane protein</topology>
    </subcellularLocation>
</comment>
<feature type="transmembrane region" description="Helical" evidence="13">
    <location>
        <begin position="198"/>
        <end position="218"/>
    </location>
</feature>
<dbReference type="Pfam" id="PF00119">
    <property type="entry name" value="ATP-synt_A"/>
    <property type="match status" value="1"/>
</dbReference>
<dbReference type="NCBIfam" id="TIGR01131">
    <property type="entry name" value="ATP_synt_6_or_A"/>
    <property type="match status" value="1"/>
</dbReference>
<dbReference type="InterPro" id="IPR045083">
    <property type="entry name" value="ATP_synth_F0_asu_bact/mt"/>
</dbReference>
<accession>A0A890JIF0</accession>
<evidence type="ECO:0000256" key="4">
    <source>
        <dbReference type="ARBA" id="ARBA00022448"/>
    </source>
</evidence>
<keyword evidence="9" id="KW-0406">Ion transport</keyword>
<evidence type="ECO:0000256" key="12">
    <source>
        <dbReference type="RuleBase" id="RU004450"/>
    </source>
</evidence>
<dbReference type="InterPro" id="IPR035908">
    <property type="entry name" value="F0_ATP_A_sf"/>
</dbReference>
<keyword evidence="11" id="KW-0066">ATP synthesis</keyword>
<reference evidence="14" key="1">
    <citation type="journal article" date="2020" name="Mitochondrial DNA Part B Resour">
        <title>Mitochondrial genome characterization and phylogenetic analysis of Blastocladiella sp. (Blastocladiales: Blastocladiaceae).</title>
        <authorList>
            <person name="Wang X."/>
            <person name="Liu N."/>
        </authorList>
    </citation>
    <scope>NUCLEOTIDE SEQUENCE</scope>
</reference>
<keyword evidence="7" id="KW-0375">Hydrogen ion transport</keyword>
<dbReference type="GO" id="GO:0005743">
    <property type="term" value="C:mitochondrial inner membrane"/>
    <property type="evidence" value="ECO:0007669"/>
    <property type="project" value="UniProtKB-SubCell"/>
</dbReference>
<evidence type="ECO:0000256" key="10">
    <source>
        <dbReference type="ARBA" id="ARBA00023136"/>
    </source>
</evidence>
<geneLocation type="mitochondrion" evidence="14"/>
<dbReference type="PANTHER" id="PTHR11410">
    <property type="entry name" value="ATP SYNTHASE SUBUNIT A"/>
    <property type="match status" value="1"/>
</dbReference>
<dbReference type="InterPro" id="IPR023011">
    <property type="entry name" value="ATP_synth_F0_asu_AS"/>
</dbReference>
<organism evidence="14">
    <name type="scientific">Blastocladiella sp</name>
    <dbReference type="NCBI Taxonomy" id="2169676"/>
    <lineage>
        <taxon>Eukaryota</taxon>
        <taxon>Fungi</taxon>
        <taxon>Fungi incertae sedis</taxon>
        <taxon>Blastocladiomycota</taxon>
        <taxon>Blastocladiomycetes</taxon>
        <taxon>Blastocladiales</taxon>
        <taxon>Blastocladiaceae</taxon>
        <taxon>Blastocladiella</taxon>
    </lineage>
</organism>
<evidence type="ECO:0000313" key="14">
    <source>
        <dbReference type="EMBL" id="QRH18116.1"/>
    </source>
</evidence>
<dbReference type="PROSITE" id="PS00449">
    <property type="entry name" value="ATPASE_A"/>
    <property type="match status" value="1"/>
</dbReference>
<keyword evidence="6 13" id="KW-0812">Transmembrane</keyword>
<feature type="transmembrane region" description="Helical" evidence="13">
    <location>
        <begin position="30"/>
        <end position="53"/>
    </location>
</feature>
<keyword evidence="10 13" id="KW-0472">Membrane</keyword>
<dbReference type="InterPro" id="IPR000568">
    <property type="entry name" value="ATP_synth_F0_asu"/>
</dbReference>
<evidence type="ECO:0000256" key="8">
    <source>
        <dbReference type="ARBA" id="ARBA00022989"/>
    </source>
</evidence>
<evidence type="ECO:0000256" key="2">
    <source>
        <dbReference type="ARBA" id="ARBA00006810"/>
    </source>
</evidence>
<dbReference type="Gene3D" id="1.20.120.220">
    <property type="entry name" value="ATP synthase, F0 complex, subunit A"/>
    <property type="match status" value="1"/>
</dbReference>
<feature type="transmembrane region" description="Helical" evidence="13">
    <location>
        <begin position="165"/>
        <end position="186"/>
    </location>
</feature>
<dbReference type="PANTHER" id="PTHR11410:SF0">
    <property type="entry name" value="ATP SYNTHASE SUBUNIT A"/>
    <property type="match status" value="1"/>
</dbReference>
<dbReference type="CDD" id="cd00310">
    <property type="entry name" value="ATP-synt_Fo_a_6"/>
    <property type="match status" value="1"/>
</dbReference>
<keyword evidence="5" id="KW-0138">CF(0)</keyword>
<dbReference type="HAMAP" id="MF_01393">
    <property type="entry name" value="ATP_synth_a_bact"/>
    <property type="match status" value="1"/>
</dbReference>
<name>A0A890JIF0_9FUNG</name>
<feature type="transmembrane region" description="Helical" evidence="13">
    <location>
        <begin position="94"/>
        <end position="114"/>
    </location>
</feature>
<keyword evidence="14" id="KW-0496">Mitochondrion</keyword>
<keyword evidence="4" id="KW-0813">Transport</keyword>
<dbReference type="EMBL" id="MN873040">
    <property type="protein sequence ID" value="QRH18116.1"/>
    <property type="molecule type" value="Genomic_DNA"/>
</dbReference>
<evidence type="ECO:0000256" key="3">
    <source>
        <dbReference type="ARBA" id="ARBA00021312"/>
    </source>
</evidence>
<feature type="transmembrane region" description="Helical" evidence="13">
    <location>
        <begin position="224"/>
        <end position="257"/>
    </location>
</feature>